<dbReference type="RefSeq" id="WP_123770241.1">
    <property type="nucleotide sequence ID" value="NZ_RKQN01000002.1"/>
</dbReference>
<accession>A0A3N4VAQ8</accession>
<dbReference type="EMBL" id="RKQN01000002">
    <property type="protein sequence ID" value="RPE80086.1"/>
    <property type="molecule type" value="Genomic_DNA"/>
</dbReference>
<evidence type="ECO:0000313" key="5">
    <source>
        <dbReference type="Proteomes" id="UP000269708"/>
    </source>
</evidence>
<dbReference type="Pfam" id="PF02810">
    <property type="entry name" value="SEC-C"/>
    <property type="match status" value="1"/>
</dbReference>
<dbReference type="Gene3D" id="3.10.450.50">
    <property type="match status" value="1"/>
</dbReference>
<name>A0A3N4VAQ8_9GAMM</name>
<dbReference type="InterPro" id="IPR023006">
    <property type="entry name" value="YchJ-like"/>
</dbReference>
<comment type="caution">
    <text evidence="4">The sequence shown here is derived from an EMBL/GenBank/DDBJ whole genome shotgun (WGS) entry which is preliminary data.</text>
</comment>
<evidence type="ECO:0000313" key="4">
    <source>
        <dbReference type="EMBL" id="RPE80086.1"/>
    </source>
</evidence>
<reference evidence="4 5" key="1">
    <citation type="submission" date="2018-11" db="EMBL/GenBank/DDBJ databases">
        <title>Genomic Encyclopedia of Type Strains, Phase IV (KMG-IV): sequencing the most valuable type-strain genomes for metagenomic binning, comparative biology and taxonomic classification.</title>
        <authorList>
            <person name="Goeker M."/>
        </authorList>
    </citation>
    <scope>NUCLEOTIDE SEQUENCE [LARGE SCALE GENOMIC DNA]</scope>
    <source>
        <strain evidence="4 5">DSM 25623</strain>
    </source>
</reference>
<dbReference type="Proteomes" id="UP000269708">
    <property type="component" value="Unassembled WGS sequence"/>
</dbReference>
<dbReference type="InterPro" id="IPR004027">
    <property type="entry name" value="SEC_C_motif"/>
</dbReference>
<sequence length="130" mass="14254">MPPADPCPCGSARAHADCCGRLHAGAPADTAEALMRARYSAYVRGDAGYLRASWHPSTRPDALELGDAAATRWLGLEVKRHVPDGDRATVEFVARYRVVGGGSAARLHEISRFVREDGRWYYLDGAFPRR</sequence>
<dbReference type="PANTHER" id="PTHR33747">
    <property type="entry name" value="UPF0225 PROTEIN SCO1677"/>
    <property type="match status" value="1"/>
</dbReference>
<keyword evidence="5" id="KW-1185">Reference proteome</keyword>
<evidence type="ECO:0000259" key="3">
    <source>
        <dbReference type="Pfam" id="PF17775"/>
    </source>
</evidence>
<proteinExistence type="inferred from homology"/>
<dbReference type="AlphaFoldDB" id="A0A3N4VAQ8"/>
<dbReference type="InterPro" id="IPR048469">
    <property type="entry name" value="YchJ-like_M"/>
</dbReference>
<feature type="domain" description="YchJ-like middle NTF2-like" evidence="3">
    <location>
        <begin position="30"/>
        <end position="125"/>
    </location>
</feature>
<dbReference type="Pfam" id="PF17775">
    <property type="entry name" value="YchJ_M-like"/>
    <property type="match status" value="1"/>
</dbReference>
<dbReference type="PANTHER" id="PTHR33747:SF1">
    <property type="entry name" value="ADENYLATE CYCLASE-ASSOCIATED CAP C-TERMINAL DOMAIN-CONTAINING PROTEIN"/>
    <property type="match status" value="1"/>
</dbReference>
<dbReference type="SUPFAM" id="SSF54427">
    <property type="entry name" value="NTF2-like"/>
    <property type="match status" value="1"/>
</dbReference>
<gene>
    <name evidence="4" type="ORF">EDC50_1918</name>
</gene>
<dbReference type="OrthoDB" id="21421at2"/>
<dbReference type="InterPro" id="IPR032710">
    <property type="entry name" value="NTF2-like_dom_sf"/>
</dbReference>
<dbReference type="HAMAP" id="MF_00612">
    <property type="entry name" value="UPF0225"/>
    <property type="match status" value="1"/>
</dbReference>
<evidence type="ECO:0000256" key="2">
    <source>
        <dbReference type="HAMAP-Rule" id="MF_00612"/>
    </source>
</evidence>
<protein>
    <recommendedName>
        <fullName evidence="2">UPF0225 protein EDC50_1918</fullName>
    </recommendedName>
</protein>
<comment type="similarity">
    <text evidence="1 2">Belongs to the UPF0225 family.</text>
</comment>
<evidence type="ECO:0000256" key="1">
    <source>
        <dbReference type="ARBA" id="ARBA00010839"/>
    </source>
</evidence>
<organism evidence="4 5">
    <name type="scientific">Vulcaniibacterium tengchongense</name>
    <dbReference type="NCBI Taxonomy" id="1273429"/>
    <lineage>
        <taxon>Bacteria</taxon>
        <taxon>Pseudomonadati</taxon>
        <taxon>Pseudomonadota</taxon>
        <taxon>Gammaproteobacteria</taxon>
        <taxon>Lysobacterales</taxon>
        <taxon>Lysobacteraceae</taxon>
        <taxon>Vulcaniibacterium</taxon>
    </lineage>
</organism>